<dbReference type="Proteomes" id="UP001332243">
    <property type="component" value="Unassembled WGS sequence"/>
</dbReference>
<keyword evidence="1" id="KW-1133">Transmembrane helix</keyword>
<feature type="transmembrane region" description="Helical" evidence="1">
    <location>
        <begin position="17"/>
        <end position="36"/>
    </location>
</feature>
<proteinExistence type="predicted"/>
<protein>
    <recommendedName>
        <fullName evidence="4">DUF2746 domain-containing protein</fullName>
    </recommendedName>
</protein>
<name>A0ABU7RPL2_9ACTN</name>
<keyword evidence="1" id="KW-0472">Membrane</keyword>
<evidence type="ECO:0000313" key="2">
    <source>
        <dbReference type="EMBL" id="MEE6258438.1"/>
    </source>
</evidence>
<gene>
    <name evidence="2" type="ORF">V1633_08020</name>
</gene>
<keyword evidence="1" id="KW-0812">Transmembrane</keyword>
<keyword evidence="3" id="KW-1185">Reference proteome</keyword>
<reference evidence="2 3" key="1">
    <citation type="submission" date="2024-01" db="EMBL/GenBank/DDBJ databases">
        <title>Genome insights into Plantactinospora sonchi sp. nov.</title>
        <authorList>
            <person name="Wang L."/>
        </authorList>
    </citation>
    <scope>NUCLEOTIDE SEQUENCE [LARGE SCALE GENOMIC DNA]</scope>
    <source>
        <strain evidence="2 3">NEAU-QY2</strain>
    </source>
</reference>
<evidence type="ECO:0008006" key="4">
    <source>
        <dbReference type="Google" id="ProtNLM"/>
    </source>
</evidence>
<dbReference type="RefSeq" id="WP_331213549.1">
    <property type="nucleotide sequence ID" value="NZ_JAZGQK010000006.1"/>
</dbReference>
<sequence>MNEYDWTAMNTDDWTEIVGVVGLFVLIIAVILTVIIQVSRTVRAKMAAGREGEYKALAEAAVRTQEGTERQLAELGGRLAAMESRMTSLERVLKDVE</sequence>
<accession>A0ABU7RPL2</accession>
<evidence type="ECO:0000256" key="1">
    <source>
        <dbReference type="SAM" id="Phobius"/>
    </source>
</evidence>
<organism evidence="2 3">
    <name type="scientific">Plantactinospora sonchi</name>
    <dbReference type="NCBI Taxonomy" id="1544735"/>
    <lineage>
        <taxon>Bacteria</taxon>
        <taxon>Bacillati</taxon>
        <taxon>Actinomycetota</taxon>
        <taxon>Actinomycetes</taxon>
        <taxon>Micromonosporales</taxon>
        <taxon>Micromonosporaceae</taxon>
        <taxon>Plantactinospora</taxon>
    </lineage>
</organism>
<evidence type="ECO:0000313" key="3">
    <source>
        <dbReference type="Proteomes" id="UP001332243"/>
    </source>
</evidence>
<dbReference type="EMBL" id="JAZGQK010000006">
    <property type="protein sequence ID" value="MEE6258438.1"/>
    <property type="molecule type" value="Genomic_DNA"/>
</dbReference>
<comment type="caution">
    <text evidence="2">The sequence shown here is derived from an EMBL/GenBank/DDBJ whole genome shotgun (WGS) entry which is preliminary data.</text>
</comment>